<feature type="compositionally biased region" description="Polar residues" evidence="1">
    <location>
        <begin position="33"/>
        <end position="43"/>
    </location>
</feature>
<keyword evidence="2" id="KW-0472">Membrane</keyword>
<dbReference type="KEGG" id="cfj:CFIO01_04610"/>
<dbReference type="EMBL" id="JARH01000889">
    <property type="protein sequence ID" value="EXF75677.1"/>
    <property type="molecule type" value="Genomic_DNA"/>
</dbReference>
<accession>A0A010Q746</accession>
<evidence type="ECO:0000256" key="1">
    <source>
        <dbReference type="SAM" id="MobiDB-lite"/>
    </source>
</evidence>
<dbReference type="AlphaFoldDB" id="A0A010Q746"/>
<sequence>MGPSKTSPSEAAPAYDEHGFHDEHPVNAFPPSGSASAYATIPQNDERDIELAHDHSAPDLSAPFNPFKPHQHCETCDKFTSAREVRANERHCCLWVAIVFITISVSMAVMGIVAVEAKFRHHKD</sequence>
<comment type="caution">
    <text evidence="3">The sequence shown here is derived from an EMBL/GenBank/DDBJ whole genome shotgun (WGS) entry which is preliminary data.</text>
</comment>
<gene>
    <name evidence="3" type="ORF">CFIO01_04610</name>
</gene>
<evidence type="ECO:0000313" key="3">
    <source>
        <dbReference type="EMBL" id="EXF75677.1"/>
    </source>
</evidence>
<keyword evidence="2" id="KW-0812">Transmembrane</keyword>
<feature type="transmembrane region" description="Helical" evidence="2">
    <location>
        <begin position="94"/>
        <end position="115"/>
    </location>
</feature>
<protein>
    <submittedName>
        <fullName evidence="3">Uncharacterized protein</fullName>
    </submittedName>
</protein>
<name>A0A010Q746_9PEZI</name>
<dbReference type="Proteomes" id="UP000020467">
    <property type="component" value="Unassembled WGS sequence"/>
</dbReference>
<feature type="compositionally biased region" description="Basic and acidic residues" evidence="1">
    <location>
        <begin position="15"/>
        <end position="25"/>
    </location>
</feature>
<keyword evidence="4" id="KW-1185">Reference proteome</keyword>
<dbReference type="OrthoDB" id="4506934at2759"/>
<proteinExistence type="predicted"/>
<evidence type="ECO:0000256" key="2">
    <source>
        <dbReference type="SAM" id="Phobius"/>
    </source>
</evidence>
<organism evidence="3 4">
    <name type="scientific">Colletotrichum fioriniae PJ7</name>
    <dbReference type="NCBI Taxonomy" id="1445577"/>
    <lineage>
        <taxon>Eukaryota</taxon>
        <taxon>Fungi</taxon>
        <taxon>Dikarya</taxon>
        <taxon>Ascomycota</taxon>
        <taxon>Pezizomycotina</taxon>
        <taxon>Sordariomycetes</taxon>
        <taxon>Hypocreomycetidae</taxon>
        <taxon>Glomerellales</taxon>
        <taxon>Glomerellaceae</taxon>
        <taxon>Colletotrichum</taxon>
        <taxon>Colletotrichum acutatum species complex</taxon>
    </lineage>
</organism>
<evidence type="ECO:0000313" key="4">
    <source>
        <dbReference type="Proteomes" id="UP000020467"/>
    </source>
</evidence>
<keyword evidence="2" id="KW-1133">Transmembrane helix</keyword>
<dbReference type="eggNOG" id="ENOG502SDXG">
    <property type="taxonomic scope" value="Eukaryota"/>
</dbReference>
<dbReference type="HOGENOM" id="CLU_143602_0_0_1"/>
<reference evidence="3 4" key="1">
    <citation type="submission" date="2014-02" db="EMBL/GenBank/DDBJ databases">
        <title>The genome sequence of Colletotrichum fioriniae PJ7.</title>
        <authorList>
            <person name="Baroncelli R."/>
            <person name="Thon M.R."/>
        </authorList>
    </citation>
    <scope>NUCLEOTIDE SEQUENCE [LARGE SCALE GENOMIC DNA]</scope>
    <source>
        <strain evidence="3 4">PJ7</strain>
    </source>
</reference>
<feature type="region of interest" description="Disordered" evidence="1">
    <location>
        <begin position="1"/>
        <end position="51"/>
    </location>
</feature>